<protein>
    <submittedName>
        <fullName evidence="1">Uncharacterized protein</fullName>
    </submittedName>
</protein>
<dbReference type="AlphaFoldDB" id="A0AAV7QSM4"/>
<organism evidence="1 2">
    <name type="scientific">Pleurodeles waltl</name>
    <name type="common">Iberian ribbed newt</name>
    <dbReference type="NCBI Taxonomy" id="8319"/>
    <lineage>
        <taxon>Eukaryota</taxon>
        <taxon>Metazoa</taxon>
        <taxon>Chordata</taxon>
        <taxon>Craniata</taxon>
        <taxon>Vertebrata</taxon>
        <taxon>Euteleostomi</taxon>
        <taxon>Amphibia</taxon>
        <taxon>Batrachia</taxon>
        <taxon>Caudata</taxon>
        <taxon>Salamandroidea</taxon>
        <taxon>Salamandridae</taxon>
        <taxon>Pleurodelinae</taxon>
        <taxon>Pleurodeles</taxon>
    </lineage>
</organism>
<keyword evidence="2" id="KW-1185">Reference proteome</keyword>
<evidence type="ECO:0000313" key="2">
    <source>
        <dbReference type="Proteomes" id="UP001066276"/>
    </source>
</evidence>
<proteinExistence type="predicted"/>
<sequence length="88" mass="9300">MKDGGQGSGDGARLIFSLRRGRRKIVKKRAVSGPIGVRAEELFLRRAPGVIGPPRRHRRALTCGPGLAAGARAGGLAARLKPQPQVEP</sequence>
<evidence type="ECO:0000313" key="1">
    <source>
        <dbReference type="EMBL" id="KAJ1142150.1"/>
    </source>
</evidence>
<gene>
    <name evidence="1" type="ORF">NDU88_008477</name>
</gene>
<name>A0AAV7QSM4_PLEWA</name>
<comment type="caution">
    <text evidence="1">The sequence shown here is derived from an EMBL/GenBank/DDBJ whole genome shotgun (WGS) entry which is preliminary data.</text>
</comment>
<dbReference type="Proteomes" id="UP001066276">
    <property type="component" value="Chromosome 6"/>
</dbReference>
<accession>A0AAV7QSM4</accession>
<dbReference type="EMBL" id="JANPWB010000010">
    <property type="protein sequence ID" value="KAJ1142150.1"/>
    <property type="molecule type" value="Genomic_DNA"/>
</dbReference>
<reference evidence="1" key="1">
    <citation type="journal article" date="2022" name="bioRxiv">
        <title>Sequencing and chromosome-scale assembly of the giantPleurodeles waltlgenome.</title>
        <authorList>
            <person name="Brown T."/>
            <person name="Elewa A."/>
            <person name="Iarovenko S."/>
            <person name="Subramanian E."/>
            <person name="Araus A.J."/>
            <person name="Petzold A."/>
            <person name="Susuki M."/>
            <person name="Suzuki K.-i.T."/>
            <person name="Hayashi T."/>
            <person name="Toyoda A."/>
            <person name="Oliveira C."/>
            <person name="Osipova E."/>
            <person name="Leigh N.D."/>
            <person name="Simon A."/>
            <person name="Yun M.H."/>
        </authorList>
    </citation>
    <scope>NUCLEOTIDE SEQUENCE</scope>
    <source>
        <strain evidence="1">20211129_DDA</strain>
        <tissue evidence="1">Liver</tissue>
    </source>
</reference>